<dbReference type="AlphaFoldDB" id="A0A9N9N0X0"/>
<dbReference type="Pfam" id="PF00728">
    <property type="entry name" value="Glyco_hydro_20"/>
    <property type="match status" value="1"/>
</dbReference>
<evidence type="ECO:0000313" key="8">
    <source>
        <dbReference type="Proteomes" id="UP001152799"/>
    </source>
</evidence>
<accession>A0A9N9N0X0</accession>
<organism evidence="7 8">
    <name type="scientific">Ceutorhynchus assimilis</name>
    <name type="common">cabbage seed weevil</name>
    <dbReference type="NCBI Taxonomy" id="467358"/>
    <lineage>
        <taxon>Eukaryota</taxon>
        <taxon>Metazoa</taxon>
        <taxon>Ecdysozoa</taxon>
        <taxon>Arthropoda</taxon>
        <taxon>Hexapoda</taxon>
        <taxon>Insecta</taxon>
        <taxon>Pterygota</taxon>
        <taxon>Neoptera</taxon>
        <taxon>Endopterygota</taxon>
        <taxon>Coleoptera</taxon>
        <taxon>Polyphaga</taxon>
        <taxon>Cucujiformia</taxon>
        <taxon>Curculionidae</taxon>
        <taxon>Ceutorhynchinae</taxon>
        <taxon>Ceutorhynchus</taxon>
    </lineage>
</organism>
<evidence type="ECO:0000256" key="1">
    <source>
        <dbReference type="ARBA" id="ARBA00001231"/>
    </source>
</evidence>
<name>A0A9N9N0X0_9CUCU</name>
<feature type="transmembrane region" description="Helical" evidence="5">
    <location>
        <begin position="9"/>
        <end position="28"/>
    </location>
</feature>
<keyword evidence="8" id="KW-1185">Reference proteome</keyword>
<sequence length="528" mass="61511">MKLKPNTKIISAFLMLFILTLSIIYYIVSFNHKTPIKTPLKKHYITTNRTFVPLPERIVHLDLKGAPPKIPYYSQLFPLLKTLGATGVLIEYEDMFPYKGQIPQNISALNSYTLDNIKTINTLALKHKLKIIPFIQTLGHLDFILKLKNYKEYREDWNIPSDICPSFNKTYKLLEEIITQIIEAHPNSDTIHIGCDEVPHLGHCQRCLNRQLTKNQLFVHHIQSVVNIIKRIKPSLKILAWDDHFRSLSKNEFELNSIIKPVVWWYGKDVYDELGPSLWNVYSNVFEGVWVASAFKGTSGSNKYISEVNHYLQNHKSWLTVIEEYRQRLRFEGIILTGWQRYDHFAVLCELLPVGIPALAMSLRLLQGFKDSALGPPLEVAKLLQCEQPYGLIGTAFGSPKCKFPGADILEQVIFFHQLKQEFEEINEDSRVKGWLSQYNRKYQFSSPQQVKAVLMPLDKIKADLEFVKGKLQSAMLEVYDYYTVDEWFETYLVDFEEDVLSMWKAKQMLLERNDWPQKPINKYIINK</sequence>
<keyword evidence="5" id="KW-0472">Membrane</keyword>
<dbReference type="Proteomes" id="UP001152799">
    <property type="component" value="Chromosome 8"/>
</dbReference>
<evidence type="ECO:0000256" key="3">
    <source>
        <dbReference type="ARBA" id="ARBA00012663"/>
    </source>
</evidence>
<dbReference type="EC" id="3.2.1.52" evidence="3"/>
<dbReference type="EMBL" id="OU892284">
    <property type="protein sequence ID" value="CAG9773056.1"/>
    <property type="molecule type" value="Genomic_DNA"/>
</dbReference>
<keyword evidence="5" id="KW-0812">Transmembrane</keyword>
<protein>
    <recommendedName>
        <fullName evidence="3">beta-N-acetylhexosaminidase</fullName>
        <ecNumber evidence="3">3.2.1.52</ecNumber>
    </recommendedName>
</protein>
<evidence type="ECO:0000256" key="5">
    <source>
        <dbReference type="SAM" id="Phobius"/>
    </source>
</evidence>
<dbReference type="InterPro" id="IPR015883">
    <property type="entry name" value="Glyco_hydro_20_cat"/>
</dbReference>
<dbReference type="InterPro" id="IPR038901">
    <property type="entry name" value="HEXDC-like"/>
</dbReference>
<keyword evidence="4" id="KW-0378">Hydrolase</keyword>
<dbReference type="GO" id="GO:0005975">
    <property type="term" value="P:carbohydrate metabolic process"/>
    <property type="evidence" value="ECO:0007669"/>
    <property type="project" value="InterPro"/>
</dbReference>
<dbReference type="Gene3D" id="3.20.20.80">
    <property type="entry name" value="Glycosidases"/>
    <property type="match status" value="1"/>
</dbReference>
<feature type="domain" description="Glycoside hydrolase family 20 catalytic" evidence="6">
    <location>
        <begin position="93"/>
        <end position="251"/>
    </location>
</feature>
<dbReference type="CDD" id="cd06565">
    <property type="entry name" value="GH20_GcnA-like"/>
    <property type="match status" value="1"/>
</dbReference>
<dbReference type="PANTHER" id="PTHR21040">
    <property type="entry name" value="BCDNA.GH04120"/>
    <property type="match status" value="1"/>
</dbReference>
<reference evidence="7" key="1">
    <citation type="submission" date="2022-01" db="EMBL/GenBank/DDBJ databases">
        <authorList>
            <person name="King R."/>
        </authorList>
    </citation>
    <scope>NUCLEOTIDE SEQUENCE</scope>
</reference>
<evidence type="ECO:0000313" key="7">
    <source>
        <dbReference type="EMBL" id="CAG9773056.1"/>
    </source>
</evidence>
<dbReference type="InterPro" id="IPR017853">
    <property type="entry name" value="GH"/>
</dbReference>
<evidence type="ECO:0000256" key="2">
    <source>
        <dbReference type="ARBA" id="ARBA00006285"/>
    </source>
</evidence>
<dbReference type="PANTHER" id="PTHR21040:SF13">
    <property type="entry name" value="BETA-N-ACETYLHEXOSAMINIDASE"/>
    <property type="match status" value="1"/>
</dbReference>
<evidence type="ECO:0000259" key="6">
    <source>
        <dbReference type="Pfam" id="PF00728"/>
    </source>
</evidence>
<keyword evidence="5" id="KW-1133">Transmembrane helix</keyword>
<dbReference type="GO" id="GO:0004563">
    <property type="term" value="F:beta-N-acetylhexosaminidase activity"/>
    <property type="evidence" value="ECO:0007669"/>
    <property type="project" value="UniProtKB-EC"/>
</dbReference>
<dbReference type="SUPFAM" id="SSF51445">
    <property type="entry name" value="(Trans)glycosidases"/>
    <property type="match status" value="1"/>
</dbReference>
<comment type="similarity">
    <text evidence="2">Belongs to the glycosyl hydrolase 20 family.</text>
</comment>
<gene>
    <name evidence="7" type="ORF">CEUTPL_LOCUS13457</name>
</gene>
<proteinExistence type="inferred from homology"/>
<dbReference type="OrthoDB" id="10023921at2759"/>
<evidence type="ECO:0000256" key="4">
    <source>
        <dbReference type="ARBA" id="ARBA00022801"/>
    </source>
</evidence>
<comment type="catalytic activity">
    <reaction evidence="1">
        <text>Hydrolysis of terminal non-reducing N-acetyl-D-hexosamine residues in N-acetyl-beta-D-hexosaminides.</text>
        <dbReference type="EC" id="3.2.1.52"/>
    </reaction>
</comment>